<dbReference type="NCBIfam" id="TIGR00040">
    <property type="entry name" value="yfcE"/>
    <property type="match status" value="1"/>
</dbReference>
<proteinExistence type="inferred from homology"/>
<evidence type="ECO:0000256" key="2">
    <source>
        <dbReference type="RuleBase" id="RU362039"/>
    </source>
</evidence>
<evidence type="ECO:0000313" key="4">
    <source>
        <dbReference type="EMBL" id="MBE6833232.1"/>
    </source>
</evidence>
<dbReference type="Proteomes" id="UP000754750">
    <property type="component" value="Unassembled WGS sequence"/>
</dbReference>
<evidence type="ECO:0000259" key="3">
    <source>
        <dbReference type="Pfam" id="PF12850"/>
    </source>
</evidence>
<sequence length="155" mass="17487">MRILVVSDTHGDRQTLHRVILSQPRAEVVIHLGDGCEDIEEERFLHPEKMFLQVRGNCDWGCALPPLGEIQLENRKIFFTHGNMYNVKYTLDEIKLAARLQKATILLFGHTHVPYTEYENGLYVMNPGSLRGAGASYGIVDLTPQGVVTNLIRAN</sequence>
<comment type="caution">
    <text evidence="4">The sequence shown here is derived from an EMBL/GenBank/DDBJ whole genome shotgun (WGS) entry which is preliminary data.</text>
</comment>
<dbReference type="Gene3D" id="3.60.21.10">
    <property type="match status" value="1"/>
</dbReference>
<dbReference type="RefSeq" id="WP_020074340.1">
    <property type="nucleotide sequence ID" value="NZ_SVNY01000003.1"/>
</dbReference>
<comment type="similarity">
    <text evidence="1 2">Belongs to the metallophosphoesterase superfamily. YfcE family.</text>
</comment>
<evidence type="ECO:0000313" key="5">
    <source>
        <dbReference type="Proteomes" id="UP000754750"/>
    </source>
</evidence>
<gene>
    <name evidence="4" type="ORF">E7512_06565</name>
</gene>
<organism evidence="4 5">
    <name type="scientific">Faecalispora sporosphaeroides</name>
    <dbReference type="NCBI Taxonomy" id="1549"/>
    <lineage>
        <taxon>Bacteria</taxon>
        <taxon>Bacillati</taxon>
        <taxon>Bacillota</taxon>
        <taxon>Clostridia</taxon>
        <taxon>Eubacteriales</taxon>
        <taxon>Oscillospiraceae</taxon>
        <taxon>Faecalispora</taxon>
    </lineage>
</organism>
<dbReference type="SUPFAM" id="SSF56300">
    <property type="entry name" value="Metallo-dependent phosphatases"/>
    <property type="match status" value="1"/>
</dbReference>
<name>A0A928KXI7_9FIRM</name>
<dbReference type="InterPro" id="IPR029052">
    <property type="entry name" value="Metallo-depent_PP-like"/>
</dbReference>
<protein>
    <recommendedName>
        <fullName evidence="2">Phosphoesterase</fullName>
        <ecNumber evidence="2">3.1.4.-</ecNumber>
    </recommendedName>
</protein>
<keyword evidence="2" id="KW-0479">Metal-binding</keyword>
<dbReference type="AlphaFoldDB" id="A0A928KXI7"/>
<dbReference type="GO" id="GO:0046872">
    <property type="term" value="F:metal ion binding"/>
    <property type="evidence" value="ECO:0007669"/>
    <property type="project" value="UniProtKB-KW"/>
</dbReference>
<comment type="cofactor">
    <cofactor evidence="2">
        <name>a divalent metal cation</name>
        <dbReference type="ChEBI" id="CHEBI:60240"/>
    </cofactor>
</comment>
<dbReference type="Pfam" id="PF12850">
    <property type="entry name" value="Metallophos_2"/>
    <property type="match status" value="1"/>
</dbReference>
<dbReference type="GO" id="GO:0016787">
    <property type="term" value="F:hydrolase activity"/>
    <property type="evidence" value="ECO:0007669"/>
    <property type="project" value="UniProtKB-UniRule"/>
</dbReference>
<feature type="domain" description="Calcineurin-like phosphoesterase" evidence="3">
    <location>
        <begin position="1"/>
        <end position="141"/>
    </location>
</feature>
<evidence type="ECO:0000256" key="1">
    <source>
        <dbReference type="ARBA" id="ARBA00008950"/>
    </source>
</evidence>
<dbReference type="PANTHER" id="PTHR11124">
    <property type="entry name" value="VACUOLAR SORTING PROTEIN VPS29"/>
    <property type="match status" value="1"/>
</dbReference>
<dbReference type="InterPro" id="IPR024654">
    <property type="entry name" value="Calcineurin-like_PHP_lpxH"/>
</dbReference>
<accession>A0A928KXI7</accession>
<dbReference type="InterPro" id="IPR000979">
    <property type="entry name" value="Phosphodiesterase_MJ0936/Vps29"/>
</dbReference>
<dbReference type="EMBL" id="SVNY01000003">
    <property type="protein sequence ID" value="MBE6833232.1"/>
    <property type="molecule type" value="Genomic_DNA"/>
</dbReference>
<reference evidence="4" key="1">
    <citation type="submission" date="2019-04" db="EMBL/GenBank/DDBJ databases">
        <title>Evolution of Biomass-Degrading Anaerobic Consortia Revealed by Metagenomics.</title>
        <authorList>
            <person name="Peng X."/>
        </authorList>
    </citation>
    <scope>NUCLEOTIDE SEQUENCE</scope>
    <source>
        <strain evidence="4">SIG551</strain>
    </source>
</reference>
<dbReference type="EC" id="3.1.4.-" evidence="2"/>